<evidence type="ECO:0000256" key="6">
    <source>
        <dbReference type="ARBA" id="ARBA00022617"/>
    </source>
</evidence>
<evidence type="ECO:0000256" key="7">
    <source>
        <dbReference type="ARBA" id="ARBA00022692"/>
    </source>
</evidence>
<evidence type="ECO:0000256" key="18">
    <source>
        <dbReference type="ARBA" id="ARBA00023136"/>
    </source>
</evidence>
<dbReference type="Ensembl" id="ENSCINT00000018897.3">
    <property type="protein sequence ID" value="ENSCINP00000018897.3"/>
    <property type="gene ID" value="ENSCING00000009298.3"/>
</dbReference>
<keyword evidence="7" id="KW-0812">Transmembrane</keyword>
<dbReference type="PRINTS" id="PR00385">
    <property type="entry name" value="P450"/>
</dbReference>
<evidence type="ECO:0000256" key="23">
    <source>
        <dbReference type="ARBA" id="ARBA00058812"/>
    </source>
</evidence>
<dbReference type="Pfam" id="PF00067">
    <property type="entry name" value="p450"/>
    <property type="match status" value="1"/>
</dbReference>
<dbReference type="InterPro" id="IPR017972">
    <property type="entry name" value="Cyt_P450_CS"/>
</dbReference>
<dbReference type="InParanoid" id="F7B9K0"/>
<keyword evidence="11" id="KW-0492">Microsome</keyword>
<dbReference type="InterPro" id="IPR001128">
    <property type="entry name" value="Cyt_P450"/>
</dbReference>
<name>F7B9K0_CIOIN</name>
<reference evidence="29" key="4">
    <citation type="submission" date="2025-09" db="UniProtKB">
        <authorList>
            <consortium name="Ensembl"/>
        </authorList>
    </citation>
    <scope>IDENTIFICATION</scope>
</reference>
<dbReference type="InterPro" id="IPR036396">
    <property type="entry name" value="Cyt_P450_sf"/>
</dbReference>
<dbReference type="GO" id="GO:0005743">
    <property type="term" value="C:mitochondrial inner membrane"/>
    <property type="evidence" value="ECO:0007669"/>
    <property type="project" value="UniProtKB-SubCell"/>
</dbReference>
<evidence type="ECO:0000256" key="2">
    <source>
        <dbReference type="ARBA" id="ARBA00004154"/>
    </source>
</evidence>
<comment type="similarity">
    <text evidence="5 28">Belongs to the cytochrome P450 family.</text>
</comment>
<comment type="subcellular location">
    <subcellularLocation>
        <location evidence="4">Endoplasmic reticulum membrane</location>
        <topology evidence="4">Multi-pass membrane protein</topology>
    </subcellularLocation>
    <subcellularLocation>
        <location evidence="2">Microsome membrane</location>
        <topology evidence="2">Multi-pass membrane protein</topology>
    </subcellularLocation>
    <subcellularLocation>
        <location evidence="3">Mitochondrion inner membrane</location>
        <topology evidence="3">Multi-pass membrane protein</topology>
    </subcellularLocation>
</comment>
<dbReference type="GO" id="GO:0005789">
    <property type="term" value="C:endoplasmic reticulum membrane"/>
    <property type="evidence" value="ECO:0007669"/>
    <property type="project" value="UniProtKB-SubCell"/>
</dbReference>
<dbReference type="PANTHER" id="PTHR24300">
    <property type="entry name" value="CYTOCHROME P450 508A4-RELATED"/>
    <property type="match status" value="1"/>
</dbReference>
<keyword evidence="9" id="KW-0999">Mitochondrion inner membrane</keyword>
<feature type="binding site" description="axial binding residue" evidence="27">
    <location>
        <position position="441"/>
    </location>
    <ligand>
        <name>heme</name>
        <dbReference type="ChEBI" id="CHEBI:30413"/>
    </ligand>
    <ligandPart>
        <name>Fe</name>
        <dbReference type="ChEBI" id="CHEBI:18248"/>
    </ligandPart>
</feature>
<dbReference type="HOGENOM" id="CLU_001570_22_0_1"/>
<dbReference type="FunFam" id="1.10.630.10:FF:000017">
    <property type="entry name" value="cytochrome P450 2U1 isoform X1"/>
    <property type="match status" value="1"/>
</dbReference>
<comment type="cofactor">
    <cofactor evidence="1 27">
        <name>heme</name>
        <dbReference type="ChEBI" id="CHEBI:30413"/>
    </cofactor>
</comment>
<sequence>MLFHLMSGVSVCLSVVFFTGFLALCCWYKRPKNFPPGPRGVPFLGVIPFLGNYPARVMQKWSRKYGPVMSVRMGSRDLVVLNNHENIQKALVMQGQIFSGRPNMPALTQVTDGLGLATIDYTDHWKTQRRFGQTTLRGFGVGKRSMEDRIVEEVEYLNNAIRSHNGKPFDILGILGNAVSNNTCSVVMGRRFDYDNERFKKIIATLSGLFTNPKSNSTIILVLFMPFLMKIPPFSWINNKRVDGINEIKRLLREIVHEHELRFDKDDVRDFMDAFIAEQKKNDKHSSFTDLQLLQYVRDLFVAGTETTTSTLRWSILCLIHNPEKQEKLRKEIYKVTGQDRVPAMSDKAQMPYTCAFMQEVFRYRTLVPLSLFHATNDDVSLNGYRIPKGTTVLPNLWAVHNDPDVWDEPSKFKPERHLDEKGNFVQSKHVIPFSVGPRQCLGEQLARMEIFIFLVSMVQKFEFLPDPNEPNLPEIENGSCGTVFVPFRFKQIAKMK</sequence>
<evidence type="ECO:0000256" key="28">
    <source>
        <dbReference type="RuleBase" id="RU000461"/>
    </source>
</evidence>
<evidence type="ECO:0000256" key="11">
    <source>
        <dbReference type="ARBA" id="ARBA00022848"/>
    </source>
</evidence>
<dbReference type="GO" id="GO:0006082">
    <property type="term" value="P:organic acid metabolic process"/>
    <property type="evidence" value="ECO:0000318"/>
    <property type="project" value="GO_Central"/>
</dbReference>
<accession>A0A1W2W5P6</accession>
<evidence type="ECO:0000256" key="22">
    <source>
        <dbReference type="ARBA" id="ARBA00052378"/>
    </source>
</evidence>
<evidence type="ECO:0000256" key="3">
    <source>
        <dbReference type="ARBA" id="ARBA00004448"/>
    </source>
</evidence>
<protein>
    <recommendedName>
        <fullName evidence="25">Cytochrome P450 2U1</fullName>
        <ecNumber evidence="24">1.14.14.80</ecNumber>
    </recommendedName>
    <alternativeName>
        <fullName evidence="26">Long-chain fatty acid omega-monooxygenase</fullName>
    </alternativeName>
</protein>
<keyword evidence="13 28" id="KW-0560">Oxidoreductase</keyword>
<dbReference type="GO" id="GO:0005506">
    <property type="term" value="F:iron ion binding"/>
    <property type="evidence" value="ECO:0007669"/>
    <property type="project" value="InterPro"/>
</dbReference>
<evidence type="ECO:0000313" key="30">
    <source>
        <dbReference type="Proteomes" id="UP000008144"/>
    </source>
</evidence>
<keyword evidence="17" id="KW-0496">Mitochondrion</keyword>
<reference evidence="30" key="1">
    <citation type="journal article" date="2002" name="Science">
        <title>The draft genome of Ciona intestinalis: insights into chordate and vertebrate origins.</title>
        <authorList>
            <person name="Dehal P."/>
            <person name="Satou Y."/>
            <person name="Campbell R.K."/>
            <person name="Chapman J."/>
            <person name="Degnan B."/>
            <person name="De Tomaso A."/>
            <person name="Davidson B."/>
            <person name="Di Gregorio A."/>
            <person name="Gelpke M."/>
            <person name="Goodstein D.M."/>
            <person name="Harafuji N."/>
            <person name="Hastings K.E."/>
            <person name="Ho I."/>
            <person name="Hotta K."/>
            <person name="Huang W."/>
            <person name="Kawashima T."/>
            <person name="Lemaire P."/>
            <person name="Martinez D."/>
            <person name="Meinertzhagen I.A."/>
            <person name="Necula S."/>
            <person name="Nonaka M."/>
            <person name="Putnam N."/>
            <person name="Rash S."/>
            <person name="Saiga H."/>
            <person name="Satake M."/>
            <person name="Terry A."/>
            <person name="Yamada L."/>
            <person name="Wang H.G."/>
            <person name="Awazu S."/>
            <person name="Azumi K."/>
            <person name="Boore J."/>
            <person name="Branno M."/>
            <person name="Chin-Bow S."/>
            <person name="DeSantis R."/>
            <person name="Doyle S."/>
            <person name="Francino P."/>
            <person name="Keys D.N."/>
            <person name="Haga S."/>
            <person name="Hayashi H."/>
            <person name="Hino K."/>
            <person name="Imai K.S."/>
            <person name="Inaba K."/>
            <person name="Kano S."/>
            <person name="Kobayashi K."/>
            <person name="Kobayashi M."/>
            <person name="Lee B.I."/>
            <person name="Makabe K.W."/>
            <person name="Manohar C."/>
            <person name="Matassi G."/>
            <person name="Medina M."/>
            <person name="Mochizuki Y."/>
            <person name="Mount S."/>
            <person name="Morishita T."/>
            <person name="Miura S."/>
            <person name="Nakayama A."/>
            <person name="Nishizaka S."/>
            <person name="Nomoto H."/>
            <person name="Ohta F."/>
            <person name="Oishi K."/>
            <person name="Rigoutsos I."/>
            <person name="Sano M."/>
            <person name="Sasaki A."/>
            <person name="Sasakura Y."/>
            <person name="Shoguchi E."/>
            <person name="Shin-i T."/>
            <person name="Spagnuolo A."/>
            <person name="Stainier D."/>
            <person name="Suzuki M.M."/>
            <person name="Tassy O."/>
            <person name="Takatori N."/>
            <person name="Tokuoka M."/>
            <person name="Yagi K."/>
            <person name="Yoshizaki F."/>
            <person name="Wada S."/>
            <person name="Zhang C."/>
            <person name="Hyatt P.D."/>
            <person name="Larimer F."/>
            <person name="Detter C."/>
            <person name="Doggett N."/>
            <person name="Glavina T."/>
            <person name="Hawkins T."/>
            <person name="Richardson P."/>
            <person name="Lucas S."/>
            <person name="Kohara Y."/>
            <person name="Levine M."/>
            <person name="Satoh N."/>
            <person name="Rokhsar D.S."/>
        </authorList>
    </citation>
    <scope>NUCLEOTIDE SEQUENCE [LARGE SCALE GENOMIC DNA]</scope>
</reference>
<dbReference type="GO" id="GO:0005737">
    <property type="term" value="C:cytoplasm"/>
    <property type="evidence" value="ECO:0000318"/>
    <property type="project" value="GO_Central"/>
</dbReference>
<evidence type="ECO:0000256" key="16">
    <source>
        <dbReference type="ARBA" id="ARBA00023098"/>
    </source>
</evidence>
<dbReference type="OMA" id="YLYFRRP"/>
<comment type="catalytic activity">
    <reaction evidence="21">
        <text>N-[(5Z,8Z,11Z,14Z)-eicosatetraenoyl]-serotonin + reduced [NADPH--hemoprotein reductase] + O2 = 2-oxo-N-[(5Z,8Z,11Z,14Z)-eicosatetraenoyl]-serotonin + oxidized [NADPH--hemoprotein reductase] + H2O + H(+)</text>
        <dbReference type="Rhea" id="RHEA:50296"/>
        <dbReference type="Rhea" id="RHEA-COMP:11964"/>
        <dbReference type="Rhea" id="RHEA-COMP:11965"/>
        <dbReference type="ChEBI" id="CHEBI:15377"/>
        <dbReference type="ChEBI" id="CHEBI:15378"/>
        <dbReference type="ChEBI" id="CHEBI:15379"/>
        <dbReference type="ChEBI" id="CHEBI:57618"/>
        <dbReference type="ChEBI" id="CHEBI:58210"/>
        <dbReference type="ChEBI" id="CHEBI:132255"/>
        <dbReference type="ChEBI" id="CHEBI:132256"/>
    </reaction>
    <physiologicalReaction direction="left-to-right" evidence="21">
        <dbReference type="Rhea" id="RHEA:50297"/>
    </physiologicalReaction>
</comment>
<dbReference type="GO" id="GO:0102033">
    <property type="term" value="F:long-chain fatty acid omega-hydroxylase activity"/>
    <property type="evidence" value="ECO:0007669"/>
    <property type="project" value="UniProtKB-EC"/>
</dbReference>
<reference evidence="29" key="3">
    <citation type="submission" date="2025-08" db="UniProtKB">
        <authorList>
            <consortium name="Ensembl"/>
        </authorList>
    </citation>
    <scope>IDENTIFICATION</scope>
</reference>
<evidence type="ECO:0000256" key="26">
    <source>
        <dbReference type="ARBA" id="ARBA00079181"/>
    </source>
</evidence>
<dbReference type="InterPro" id="IPR002401">
    <property type="entry name" value="Cyt_P450_E_grp-I"/>
</dbReference>
<dbReference type="PANTHER" id="PTHR24300:SF397">
    <property type="entry name" value="CYTOCHROME P450 2U1"/>
    <property type="match status" value="1"/>
</dbReference>
<dbReference type="GO" id="GO:0006805">
    <property type="term" value="P:xenobiotic metabolic process"/>
    <property type="evidence" value="ECO:0000318"/>
    <property type="project" value="GO_Central"/>
</dbReference>
<evidence type="ECO:0000256" key="14">
    <source>
        <dbReference type="ARBA" id="ARBA00023004"/>
    </source>
</evidence>
<keyword evidence="14 27" id="KW-0408">Iron</keyword>
<evidence type="ECO:0000256" key="15">
    <source>
        <dbReference type="ARBA" id="ARBA00023033"/>
    </source>
</evidence>
<reference evidence="29" key="2">
    <citation type="journal article" date="2008" name="Genome Biol.">
        <title>Improved genome assembly and evidence-based global gene model set for the chordate Ciona intestinalis: new insight into intron and operon populations.</title>
        <authorList>
            <person name="Satou Y."/>
            <person name="Mineta K."/>
            <person name="Ogasawara M."/>
            <person name="Sasakura Y."/>
            <person name="Shoguchi E."/>
            <person name="Ueno K."/>
            <person name="Yamada L."/>
            <person name="Matsumoto J."/>
            <person name="Wasserscheid J."/>
            <person name="Dewar K."/>
            <person name="Wiley G.B."/>
            <person name="Macmil S.L."/>
            <person name="Roe B.A."/>
            <person name="Zeller R.W."/>
            <person name="Hastings K.E."/>
            <person name="Lemaire P."/>
            <person name="Lindquist E."/>
            <person name="Endo T."/>
            <person name="Hotta K."/>
            <person name="Inaba K."/>
        </authorList>
    </citation>
    <scope>NUCLEOTIDE SEQUENCE [LARGE SCALE GENOMIC DNA]</scope>
    <source>
        <strain evidence="29">wild type</strain>
    </source>
</reference>
<comment type="catalytic activity">
    <reaction evidence="22">
        <text>an omega-methyl-long-chain fatty acid + reduced [NADPH--hemoprotein reductase] + O2 = an omega-hydroxy-long-chain fatty acid + oxidized [NADPH--hemoprotein reductase] + H2O + H(+)</text>
        <dbReference type="Rhea" id="RHEA:56748"/>
        <dbReference type="Rhea" id="RHEA-COMP:11964"/>
        <dbReference type="Rhea" id="RHEA-COMP:11965"/>
        <dbReference type="ChEBI" id="CHEBI:15377"/>
        <dbReference type="ChEBI" id="CHEBI:15378"/>
        <dbReference type="ChEBI" id="CHEBI:15379"/>
        <dbReference type="ChEBI" id="CHEBI:57618"/>
        <dbReference type="ChEBI" id="CHEBI:58210"/>
        <dbReference type="ChEBI" id="CHEBI:140991"/>
        <dbReference type="ChEBI" id="CHEBI:140992"/>
        <dbReference type="EC" id="1.14.14.80"/>
    </reaction>
    <physiologicalReaction direction="left-to-right" evidence="22">
        <dbReference type="Rhea" id="RHEA:56749"/>
    </physiologicalReaction>
</comment>
<dbReference type="FunCoup" id="F7B9K0">
    <property type="interactions" value="6"/>
</dbReference>
<dbReference type="EC" id="1.14.14.80" evidence="24"/>
<dbReference type="GO" id="GO:0020037">
    <property type="term" value="F:heme binding"/>
    <property type="evidence" value="ECO:0000318"/>
    <property type="project" value="GO_Central"/>
</dbReference>
<keyword evidence="15 28" id="KW-0503">Monooxygenase</keyword>
<evidence type="ECO:0000256" key="5">
    <source>
        <dbReference type="ARBA" id="ARBA00010617"/>
    </source>
</evidence>
<dbReference type="InterPro" id="IPR050182">
    <property type="entry name" value="Cytochrome_P450_fam2"/>
</dbReference>
<dbReference type="Proteomes" id="UP000008144">
    <property type="component" value="Chromosome 5"/>
</dbReference>
<keyword evidence="12" id="KW-1133">Transmembrane helix</keyword>
<dbReference type="GO" id="GO:0016712">
    <property type="term" value="F:oxidoreductase activity, acting on paired donors, with incorporation or reduction of molecular oxygen, reduced flavin or flavoprotein as one donor, and incorporation of one atom of oxygen"/>
    <property type="evidence" value="ECO:0000318"/>
    <property type="project" value="GO_Central"/>
</dbReference>
<evidence type="ECO:0000256" key="1">
    <source>
        <dbReference type="ARBA" id="ARBA00001971"/>
    </source>
</evidence>
<evidence type="ECO:0000256" key="25">
    <source>
        <dbReference type="ARBA" id="ARBA00067282"/>
    </source>
</evidence>
<dbReference type="GO" id="GO:0008202">
    <property type="term" value="P:steroid metabolic process"/>
    <property type="evidence" value="ECO:0000318"/>
    <property type="project" value="GO_Central"/>
</dbReference>
<dbReference type="GO" id="GO:0008395">
    <property type="term" value="F:steroid hydroxylase activity"/>
    <property type="evidence" value="ECO:0000318"/>
    <property type="project" value="GO_Central"/>
</dbReference>
<keyword evidence="6 27" id="KW-0349">Heme</keyword>
<evidence type="ECO:0000256" key="9">
    <source>
        <dbReference type="ARBA" id="ARBA00022792"/>
    </source>
</evidence>
<evidence type="ECO:0000256" key="19">
    <source>
        <dbReference type="ARBA" id="ARBA00049206"/>
    </source>
</evidence>
<accession>F7B9K0</accession>
<dbReference type="GeneTree" id="ENSGT00940000160689"/>
<evidence type="ECO:0000256" key="24">
    <source>
        <dbReference type="ARBA" id="ARBA00066560"/>
    </source>
</evidence>
<evidence type="ECO:0000256" key="27">
    <source>
        <dbReference type="PIRSR" id="PIRSR602401-1"/>
    </source>
</evidence>
<evidence type="ECO:0000256" key="20">
    <source>
        <dbReference type="ARBA" id="ARBA00051320"/>
    </source>
</evidence>
<evidence type="ECO:0000313" key="29">
    <source>
        <dbReference type="Ensembl" id="ENSCINP00000018897.3"/>
    </source>
</evidence>
<keyword evidence="18" id="KW-0472">Membrane</keyword>
<dbReference type="AlphaFoldDB" id="F7B9K0"/>
<evidence type="ECO:0000256" key="10">
    <source>
        <dbReference type="ARBA" id="ARBA00022824"/>
    </source>
</evidence>
<keyword evidence="30" id="KW-1185">Reference proteome</keyword>
<evidence type="ECO:0000256" key="8">
    <source>
        <dbReference type="ARBA" id="ARBA00022723"/>
    </source>
</evidence>
<dbReference type="PROSITE" id="PS00086">
    <property type="entry name" value="CYTOCHROME_P450"/>
    <property type="match status" value="1"/>
</dbReference>
<evidence type="ECO:0000256" key="13">
    <source>
        <dbReference type="ARBA" id="ARBA00023002"/>
    </source>
</evidence>
<keyword evidence="10" id="KW-0256">Endoplasmic reticulum</keyword>
<comment type="catalytic activity">
    <reaction evidence="19">
        <text>(5Z,8Z,11Z,14Z)-eicosatetraenoate + reduced [NADPH--hemoprotein reductase] + O2 = 19-hydroxy-(5Z,8Z,11Z,14Z)-eicosatetraenoate + oxidized [NADPH--hemoprotein reductase] + H2O + H(+)</text>
        <dbReference type="Rhea" id="RHEA:39759"/>
        <dbReference type="Rhea" id="RHEA-COMP:11964"/>
        <dbReference type="Rhea" id="RHEA-COMP:11965"/>
        <dbReference type="ChEBI" id="CHEBI:15377"/>
        <dbReference type="ChEBI" id="CHEBI:15378"/>
        <dbReference type="ChEBI" id="CHEBI:15379"/>
        <dbReference type="ChEBI" id="CHEBI:32395"/>
        <dbReference type="ChEBI" id="CHEBI:57618"/>
        <dbReference type="ChEBI" id="CHEBI:58210"/>
        <dbReference type="ChEBI" id="CHEBI:76627"/>
    </reaction>
    <physiologicalReaction direction="left-to-right" evidence="19">
        <dbReference type="Rhea" id="RHEA:39760"/>
    </physiologicalReaction>
</comment>
<evidence type="ECO:0000256" key="4">
    <source>
        <dbReference type="ARBA" id="ARBA00004477"/>
    </source>
</evidence>
<dbReference type="SUPFAM" id="SSF48264">
    <property type="entry name" value="Cytochrome P450"/>
    <property type="match status" value="1"/>
</dbReference>
<dbReference type="EMBL" id="EAAA01002170">
    <property type="status" value="NOT_ANNOTATED_CDS"/>
    <property type="molecule type" value="Genomic_DNA"/>
</dbReference>
<keyword evidence="8 27" id="KW-0479">Metal-binding</keyword>
<dbReference type="PRINTS" id="PR00463">
    <property type="entry name" value="EP450I"/>
</dbReference>
<proteinExistence type="inferred from homology"/>
<comment type="catalytic activity">
    <reaction evidence="20">
        <text>(5Z,8Z,11Z,14Z)-eicosatetraenoate + reduced [NADPH--hemoprotein reductase] + O2 = 20-hydroxy-(5Z,8Z,11Z,14Z)-eicosatetraenoate + oxidized [NADPH--hemoprotein reductase] + H2O + H(+)</text>
        <dbReference type="Rhea" id="RHEA:39755"/>
        <dbReference type="Rhea" id="RHEA-COMP:11964"/>
        <dbReference type="Rhea" id="RHEA-COMP:11965"/>
        <dbReference type="ChEBI" id="CHEBI:15377"/>
        <dbReference type="ChEBI" id="CHEBI:15378"/>
        <dbReference type="ChEBI" id="CHEBI:15379"/>
        <dbReference type="ChEBI" id="CHEBI:32395"/>
        <dbReference type="ChEBI" id="CHEBI:57618"/>
        <dbReference type="ChEBI" id="CHEBI:58210"/>
        <dbReference type="ChEBI" id="CHEBI:76624"/>
    </reaction>
    <physiologicalReaction direction="left-to-right" evidence="20">
        <dbReference type="Rhea" id="RHEA:39756"/>
    </physiologicalReaction>
</comment>
<evidence type="ECO:0000256" key="21">
    <source>
        <dbReference type="ARBA" id="ARBA00052159"/>
    </source>
</evidence>
<organism evidence="29 30">
    <name type="scientific">Ciona intestinalis</name>
    <name type="common">Transparent sea squirt</name>
    <name type="synonym">Ascidia intestinalis</name>
    <dbReference type="NCBI Taxonomy" id="7719"/>
    <lineage>
        <taxon>Eukaryota</taxon>
        <taxon>Metazoa</taxon>
        <taxon>Chordata</taxon>
        <taxon>Tunicata</taxon>
        <taxon>Ascidiacea</taxon>
        <taxon>Phlebobranchia</taxon>
        <taxon>Cionidae</taxon>
        <taxon>Ciona</taxon>
    </lineage>
</organism>
<keyword evidence="16" id="KW-0443">Lipid metabolism</keyword>
<evidence type="ECO:0000256" key="12">
    <source>
        <dbReference type="ARBA" id="ARBA00022989"/>
    </source>
</evidence>
<dbReference type="STRING" id="7719.ENSCINP00000018897"/>
<dbReference type="Gene3D" id="1.10.630.10">
    <property type="entry name" value="Cytochrome P450"/>
    <property type="match status" value="1"/>
</dbReference>
<evidence type="ECO:0000256" key="17">
    <source>
        <dbReference type="ARBA" id="ARBA00023128"/>
    </source>
</evidence>
<comment type="function">
    <text evidence="23">A cytochrome P450 monooxygenase involved in the metabolism of arachidonic acid and its conjugates. Mechanistically, uses molecular oxygen inserting one oxygen atom into a substrate, and reducing the second into a water molecule, with two electrons provided by NADPH via cytochrome P450 reductase (CPR; NADPH-ferrihemoprotein reductase). Acts as an omega and omega-1 hydroxylase for arachidonic acid and possibly for other long chain fatty acids. May modulate the arachidonic acid signaling pathway and play a role in other fatty acid signaling processes. May down-regulate the biological activities of N-arachidonoyl-serotonin, an endocannabinoid that has anti-nociceptive effects through inhibition of fatty acid amide hydrolase FAAH, TRPV1 receptor and T-type calcium channels. Catalyzes C-2 oxidation of the indole ring of N-arachidonoyl-serotonin forming a less active product 2-oxo-N-arachidonoyl-serotonin.</text>
</comment>